<dbReference type="Proteomes" id="UP001420932">
    <property type="component" value="Unassembled WGS sequence"/>
</dbReference>
<gene>
    <name evidence="1" type="ORF">Syun_028565</name>
</gene>
<dbReference type="AlphaFoldDB" id="A0AAP0E3X4"/>
<organism evidence="1 2">
    <name type="scientific">Stephania yunnanensis</name>
    <dbReference type="NCBI Taxonomy" id="152371"/>
    <lineage>
        <taxon>Eukaryota</taxon>
        <taxon>Viridiplantae</taxon>
        <taxon>Streptophyta</taxon>
        <taxon>Embryophyta</taxon>
        <taxon>Tracheophyta</taxon>
        <taxon>Spermatophyta</taxon>
        <taxon>Magnoliopsida</taxon>
        <taxon>Ranunculales</taxon>
        <taxon>Menispermaceae</taxon>
        <taxon>Menispermoideae</taxon>
        <taxon>Cissampelideae</taxon>
        <taxon>Stephania</taxon>
    </lineage>
</organism>
<evidence type="ECO:0000313" key="1">
    <source>
        <dbReference type="EMBL" id="KAK9086171.1"/>
    </source>
</evidence>
<protein>
    <submittedName>
        <fullName evidence="1">Uncharacterized protein</fullName>
    </submittedName>
</protein>
<comment type="caution">
    <text evidence="1">The sequence shown here is derived from an EMBL/GenBank/DDBJ whole genome shotgun (WGS) entry which is preliminary data.</text>
</comment>
<evidence type="ECO:0000313" key="2">
    <source>
        <dbReference type="Proteomes" id="UP001420932"/>
    </source>
</evidence>
<proteinExistence type="predicted"/>
<reference evidence="1 2" key="1">
    <citation type="submission" date="2024-01" db="EMBL/GenBank/DDBJ databases">
        <title>Genome assemblies of Stephania.</title>
        <authorList>
            <person name="Yang L."/>
        </authorList>
    </citation>
    <scope>NUCLEOTIDE SEQUENCE [LARGE SCALE GENOMIC DNA]</scope>
    <source>
        <strain evidence="1">YNDBR</strain>
        <tissue evidence="1">Leaf</tissue>
    </source>
</reference>
<name>A0AAP0E3X4_9MAGN</name>
<dbReference type="EMBL" id="JBBNAF010000013">
    <property type="protein sequence ID" value="KAK9086171.1"/>
    <property type="molecule type" value="Genomic_DNA"/>
</dbReference>
<accession>A0AAP0E3X4</accession>
<keyword evidence="2" id="KW-1185">Reference proteome</keyword>
<sequence>MVNPNDANKLIYFSLDFKDHCYSTLSNEVKLFLQITMAGGRMCILSITSGAIKYVYLNVFLWI</sequence>